<dbReference type="GO" id="GO:0005886">
    <property type="term" value="C:plasma membrane"/>
    <property type="evidence" value="ECO:0007669"/>
    <property type="project" value="TreeGrafter"/>
</dbReference>
<keyword evidence="2" id="KW-1185">Reference proteome</keyword>
<dbReference type="GO" id="GO:0042048">
    <property type="term" value="P:olfactory behavior"/>
    <property type="evidence" value="ECO:0007669"/>
    <property type="project" value="TreeGrafter"/>
</dbReference>
<keyword evidence="1" id="KW-1133">Transmembrane helix</keyword>
<dbReference type="PANTHER" id="PTHR22943:SF109">
    <property type="entry name" value="SEVEN TM RECEPTOR"/>
    <property type="match status" value="1"/>
</dbReference>
<dbReference type="SUPFAM" id="SSF81321">
    <property type="entry name" value="Family A G protein-coupled receptor-like"/>
    <property type="match status" value="1"/>
</dbReference>
<dbReference type="Proteomes" id="UP000095282">
    <property type="component" value="Unplaced"/>
</dbReference>
<dbReference type="InterPro" id="IPR019428">
    <property type="entry name" value="7TM_GPCR_serpentine_rcpt_Str"/>
</dbReference>
<dbReference type="eggNOG" id="ENOG502T3FF">
    <property type="taxonomic scope" value="Eukaryota"/>
</dbReference>
<accession>A0A1I7UQZ0</accession>
<name>A0A1I7UQZ0_9PELO</name>
<dbReference type="Pfam" id="PF10326">
    <property type="entry name" value="7TM_GPCR_Str"/>
    <property type="match status" value="1"/>
</dbReference>
<evidence type="ECO:0000313" key="3">
    <source>
        <dbReference type="WBParaSite" id="Csp11.Scaffold630.g18467.t1"/>
    </source>
</evidence>
<proteinExistence type="predicted"/>
<protein>
    <submittedName>
        <fullName evidence="3">Serpentine Receptor, class H</fullName>
    </submittedName>
</protein>
<evidence type="ECO:0000313" key="2">
    <source>
        <dbReference type="Proteomes" id="UP000095282"/>
    </source>
</evidence>
<dbReference type="AlphaFoldDB" id="A0A1I7UQZ0"/>
<feature type="transmembrane region" description="Helical" evidence="1">
    <location>
        <begin position="104"/>
        <end position="128"/>
    </location>
</feature>
<dbReference type="GO" id="GO:0038022">
    <property type="term" value="F:G protein-coupled olfactory receptor activity"/>
    <property type="evidence" value="ECO:0007669"/>
    <property type="project" value="TreeGrafter"/>
</dbReference>
<keyword evidence="1" id="KW-0812">Transmembrane</keyword>
<feature type="transmembrane region" description="Helical" evidence="1">
    <location>
        <begin position="27"/>
        <end position="49"/>
    </location>
</feature>
<sequence>MVIFFYLPDENGVLHPNWTTLLVMSNVWFMSFSSMICVLFCGIKCYQCISKALNITSTQSEVVKNLQHQLFNALVIQTLIPFILMYTPLFFVFAFPLFNINFPYASSCISATISLYTAIDPLPSMFIIKAYKKAIIRTLIRILDVFSSENNNGIPRQATSTAPI</sequence>
<dbReference type="WBParaSite" id="Csp11.Scaffold630.g18467.t1">
    <property type="protein sequence ID" value="Csp11.Scaffold630.g18467.t1"/>
    <property type="gene ID" value="Csp11.Scaffold630.g18467"/>
</dbReference>
<reference evidence="3" key="1">
    <citation type="submission" date="2016-11" db="UniProtKB">
        <authorList>
            <consortium name="WormBaseParasite"/>
        </authorList>
    </citation>
    <scope>IDENTIFICATION</scope>
</reference>
<evidence type="ECO:0000256" key="1">
    <source>
        <dbReference type="SAM" id="Phobius"/>
    </source>
</evidence>
<organism evidence="2 3">
    <name type="scientific">Caenorhabditis tropicalis</name>
    <dbReference type="NCBI Taxonomy" id="1561998"/>
    <lineage>
        <taxon>Eukaryota</taxon>
        <taxon>Metazoa</taxon>
        <taxon>Ecdysozoa</taxon>
        <taxon>Nematoda</taxon>
        <taxon>Chromadorea</taxon>
        <taxon>Rhabditida</taxon>
        <taxon>Rhabditina</taxon>
        <taxon>Rhabditomorpha</taxon>
        <taxon>Rhabditoidea</taxon>
        <taxon>Rhabditidae</taxon>
        <taxon>Peloderinae</taxon>
        <taxon>Caenorhabditis</taxon>
    </lineage>
</organism>
<feature type="transmembrane region" description="Helical" evidence="1">
    <location>
        <begin position="70"/>
        <end position="98"/>
    </location>
</feature>
<keyword evidence="1" id="KW-0472">Membrane</keyword>
<dbReference type="PANTHER" id="PTHR22943">
    <property type="entry name" value="7-TRANSMEMBRANE DOMAIN RECEPTOR C.ELEGANS"/>
    <property type="match status" value="1"/>
</dbReference>